<reference evidence="1 2" key="1">
    <citation type="journal article" date="2013" name="Genome Announc.">
        <title>Genome Sequence of the Sulfate-Reducing Bacterium Desulfotomaculum hydrothermale Lam5(T).</title>
        <authorList>
            <person name="Amin O."/>
            <person name="Fardeau M.L."/>
            <person name="Valette O."/>
            <person name="Hirschler-Rea A."/>
            <person name="Barbe V."/>
            <person name="Medigue C."/>
            <person name="Vacherie B."/>
            <person name="Ollivier B."/>
            <person name="Bertin P.N."/>
            <person name="Dolla A."/>
        </authorList>
    </citation>
    <scope>NUCLEOTIDE SEQUENCE [LARGE SCALE GENOMIC DNA]</scope>
    <source>
        <strain evidence="2">Lam5 / DSM 18033</strain>
    </source>
</reference>
<protein>
    <submittedName>
        <fullName evidence="1">Uncharacterized protein</fullName>
    </submittedName>
</protein>
<keyword evidence="2" id="KW-1185">Reference proteome</keyword>
<gene>
    <name evidence="1" type="ORF">DESHY_110308</name>
</gene>
<evidence type="ECO:0000313" key="1">
    <source>
        <dbReference type="EMBL" id="CCO07364.1"/>
    </source>
</evidence>
<evidence type="ECO:0000313" key="2">
    <source>
        <dbReference type="Proteomes" id="UP000009315"/>
    </source>
</evidence>
<dbReference type="Proteomes" id="UP000009315">
    <property type="component" value="Unassembled WGS sequence"/>
</dbReference>
<dbReference type="OrthoDB" id="1787052at2"/>
<dbReference type="EMBL" id="CAOS01000003">
    <property type="protein sequence ID" value="CCO07364.1"/>
    <property type="molecule type" value="Genomic_DNA"/>
</dbReference>
<dbReference type="STRING" id="1121428.DESHY_110308"/>
<dbReference type="RefSeq" id="WP_008410209.1">
    <property type="nucleotide sequence ID" value="NZ_CAOS01000003.1"/>
</dbReference>
<sequence>MTDHFLHQKYIYWKYKGRWCIAKVQMSPVADKVYLYIWQLDGTYVGMTAGKRPETVLQSQGYQMWVEEGCPNLKSLLDQRIKNKQEQVELF</sequence>
<name>K8DXN8_9FIRM</name>
<dbReference type="AlphaFoldDB" id="K8DXN8"/>
<comment type="caution">
    <text evidence="1">The sequence shown here is derived from an EMBL/GenBank/DDBJ whole genome shotgun (WGS) entry which is preliminary data.</text>
</comment>
<accession>K8DXN8</accession>
<organism evidence="1 2">
    <name type="scientific">Desulforamulus hydrothermalis Lam5 = DSM 18033</name>
    <dbReference type="NCBI Taxonomy" id="1121428"/>
    <lineage>
        <taxon>Bacteria</taxon>
        <taxon>Bacillati</taxon>
        <taxon>Bacillota</taxon>
        <taxon>Clostridia</taxon>
        <taxon>Eubacteriales</taxon>
        <taxon>Peptococcaceae</taxon>
        <taxon>Desulforamulus</taxon>
    </lineage>
</organism>
<proteinExistence type="predicted"/>